<protein>
    <submittedName>
        <fullName evidence="1">Uncharacterized protein</fullName>
    </submittedName>
</protein>
<gene>
    <name evidence="1" type="ORF">MM415B01803_0017</name>
</gene>
<accession>A0A6M3IHZ6</accession>
<organism evidence="1">
    <name type="scientific">viral metagenome</name>
    <dbReference type="NCBI Taxonomy" id="1070528"/>
    <lineage>
        <taxon>unclassified sequences</taxon>
        <taxon>metagenomes</taxon>
        <taxon>organismal metagenomes</taxon>
    </lineage>
</organism>
<evidence type="ECO:0000313" key="1">
    <source>
        <dbReference type="EMBL" id="QJA56738.1"/>
    </source>
</evidence>
<dbReference type="AlphaFoldDB" id="A0A6M3IHZ6"/>
<reference evidence="1" key="1">
    <citation type="submission" date="2020-03" db="EMBL/GenBank/DDBJ databases">
        <title>The deep terrestrial virosphere.</title>
        <authorList>
            <person name="Holmfeldt K."/>
            <person name="Nilsson E."/>
            <person name="Simone D."/>
            <person name="Lopez-Fernandez M."/>
            <person name="Wu X."/>
            <person name="de Brujin I."/>
            <person name="Lundin D."/>
            <person name="Andersson A."/>
            <person name="Bertilsson S."/>
            <person name="Dopson M."/>
        </authorList>
    </citation>
    <scope>NUCLEOTIDE SEQUENCE</scope>
    <source>
        <strain evidence="1">MM415B01803</strain>
    </source>
</reference>
<proteinExistence type="predicted"/>
<dbReference type="EMBL" id="MT141236">
    <property type="protein sequence ID" value="QJA56738.1"/>
    <property type="molecule type" value="Genomic_DNA"/>
</dbReference>
<sequence length="69" mass="8143">MSEDNWKHRSKGMRCNTCMYFVVKEVPTDLEPPPLYLGRCRRRAPTLNGWPAMFLTDWCGDHKLDETKL</sequence>
<name>A0A6M3IHZ6_9ZZZZ</name>